<gene>
    <name evidence="6" type="ORF">OHU69_07140</name>
</gene>
<dbReference type="GO" id="GO:0004423">
    <property type="term" value="F:iduronate-2-sulfatase activity"/>
    <property type="evidence" value="ECO:0007669"/>
    <property type="project" value="TreeGrafter"/>
</dbReference>
<dbReference type="PANTHER" id="PTHR45953">
    <property type="entry name" value="IDURONATE 2-SULFATASE"/>
    <property type="match status" value="1"/>
</dbReference>
<feature type="compositionally biased region" description="Low complexity" evidence="4">
    <location>
        <begin position="476"/>
        <end position="487"/>
    </location>
</feature>
<proteinExistence type="inferred from homology"/>
<dbReference type="GO" id="GO:0046872">
    <property type="term" value="F:metal ion binding"/>
    <property type="evidence" value="ECO:0007669"/>
    <property type="project" value="UniProtKB-KW"/>
</dbReference>
<evidence type="ECO:0000259" key="5">
    <source>
        <dbReference type="Pfam" id="PF00884"/>
    </source>
</evidence>
<protein>
    <submittedName>
        <fullName evidence="6">Sulfatase-like hydrolase/transferase</fullName>
    </submittedName>
</protein>
<evidence type="ECO:0000256" key="4">
    <source>
        <dbReference type="SAM" id="MobiDB-lite"/>
    </source>
</evidence>
<dbReference type="GO" id="GO:0005737">
    <property type="term" value="C:cytoplasm"/>
    <property type="evidence" value="ECO:0007669"/>
    <property type="project" value="TreeGrafter"/>
</dbReference>
<evidence type="ECO:0000256" key="3">
    <source>
        <dbReference type="ARBA" id="ARBA00022801"/>
    </source>
</evidence>
<evidence type="ECO:0000256" key="2">
    <source>
        <dbReference type="ARBA" id="ARBA00022723"/>
    </source>
</evidence>
<feature type="domain" description="Sulfatase N-terminal" evidence="5">
    <location>
        <begin position="8"/>
        <end position="340"/>
    </location>
</feature>
<evidence type="ECO:0000256" key="1">
    <source>
        <dbReference type="ARBA" id="ARBA00008779"/>
    </source>
</evidence>
<dbReference type="EMBL" id="CP108195">
    <property type="protein sequence ID" value="WTS10863.1"/>
    <property type="molecule type" value="Genomic_DNA"/>
</dbReference>
<dbReference type="PROSITE" id="PS00523">
    <property type="entry name" value="SULFATASE_1"/>
    <property type="match status" value="1"/>
</dbReference>
<dbReference type="Gene3D" id="3.40.720.10">
    <property type="entry name" value="Alkaline Phosphatase, subunit A"/>
    <property type="match status" value="1"/>
</dbReference>
<dbReference type="Pfam" id="PF00884">
    <property type="entry name" value="Sulfatase"/>
    <property type="match status" value="1"/>
</dbReference>
<dbReference type="PANTHER" id="PTHR45953:SF1">
    <property type="entry name" value="IDURONATE 2-SULFATASE"/>
    <property type="match status" value="1"/>
</dbReference>
<organism evidence="6">
    <name type="scientific">Streptomyces sp. NBC_00119</name>
    <dbReference type="NCBI Taxonomy" id="2975659"/>
    <lineage>
        <taxon>Bacteria</taxon>
        <taxon>Bacillati</taxon>
        <taxon>Actinomycetota</taxon>
        <taxon>Actinomycetes</taxon>
        <taxon>Kitasatosporales</taxon>
        <taxon>Streptomycetaceae</taxon>
        <taxon>Streptomyces</taxon>
    </lineage>
</organism>
<accession>A0AAU1U2J9</accession>
<comment type="similarity">
    <text evidence="1">Belongs to the sulfatase family.</text>
</comment>
<feature type="region of interest" description="Disordered" evidence="4">
    <location>
        <begin position="464"/>
        <end position="487"/>
    </location>
</feature>
<name>A0AAU1U2J9_9ACTN</name>
<dbReference type="InterPro" id="IPR017850">
    <property type="entry name" value="Alkaline_phosphatase_core_sf"/>
</dbReference>
<reference evidence="6" key="1">
    <citation type="submission" date="2022-10" db="EMBL/GenBank/DDBJ databases">
        <title>The complete genomes of actinobacterial strains from the NBC collection.</title>
        <authorList>
            <person name="Joergensen T.S."/>
            <person name="Alvarez Arevalo M."/>
            <person name="Sterndorff E.B."/>
            <person name="Faurdal D."/>
            <person name="Vuksanovic O."/>
            <person name="Mourched A.-S."/>
            <person name="Charusanti P."/>
            <person name="Shaw S."/>
            <person name="Blin K."/>
            <person name="Weber T."/>
        </authorList>
    </citation>
    <scope>NUCLEOTIDE SEQUENCE</scope>
    <source>
        <strain evidence="6">NBC_00119</strain>
    </source>
</reference>
<dbReference type="AlphaFoldDB" id="A0AAU1U2J9"/>
<sequence>MSTRTARPNFLILMPDQLRADALGAFGNVHADTPHLDALAARGTRFSNAYVQHPVCSPSRASILTGWYPHTAGHRTLTHLLKDHEPNLLRVLKDAGYHVTWAGMRGDTFAPGVTESSVDEYGFSTWPTRLHGGDYPEGVWSRLFYRGRVPDDGGIDFDEAAVRTAEQWLREPPRDRPWVLFVPLVAPHCPFQVEEPWFSRFDRGAVPDPAPPGDPSGEPRYLRAVREAHGLDEVTPEQWREVVATYYGMVSRLDDQIGRISRAVEQAGAADDTVTLFFADHGEYLGDHGVIEKWPSAMHDCITRDPLIISGAGLGEGGQECAAMVEMVDVLPTVLDLAGVPAPHRHFGRSLLPLLSDPSAPHRELAFTEGGFTVDEEPQMERAGFPYDLKSDLQHQDPTLVGKAVAARDREWTYVWRLYEQPELYHRAEDPHERTNLAGRPERADVERRLHDAVLRWLVETSDFIPADPDPRRPDVALPAPAAPARS</sequence>
<dbReference type="InterPro" id="IPR024607">
    <property type="entry name" value="Sulfatase_CS"/>
</dbReference>
<keyword evidence="2" id="KW-0479">Metal-binding</keyword>
<keyword evidence="3 6" id="KW-0378">Hydrolase</keyword>
<dbReference type="SUPFAM" id="SSF53649">
    <property type="entry name" value="Alkaline phosphatase-like"/>
    <property type="match status" value="1"/>
</dbReference>
<dbReference type="CDD" id="cd16150">
    <property type="entry name" value="sulfatase_like"/>
    <property type="match status" value="1"/>
</dbReference>
<dbReference type="InterPro" id="IPR000917">
    <property type="entry name" value="Sulfatase_N"/>
</dbReference>
<evidence type="ECO:0000313" key="6">
    <source>
        <dbReference type="EMBL" id="WTS10863.1"/>
    </source>
</evidence>